<proteinExistence type="predicted"/>
<name>A0A0F9F490_9ZZZZ</name>
<reference evidence="1" key="1">
    <citation type="journal article" date="2015" name="Nature">
        <title>Complex archaea that bridge the gap between prokaryotes and eukaryotes.</title>
        <authorList>
            <person name="Spang A."/>
            <person name="Saw J.H."/>
            <person name="Jorgensen S.L."/>
            <person name="Zaremba-Niedzwiedzka K."/>
            <person name="Martijn J."/>
            <person name="Lind A.E."/>
            <person name="van Eijk R."/>
            <person name="Schleper C."/>
            <person name="Guy L."/>
            <person name="Ettema T.J."/>
        </authorList>
    </citation>
    <scope>NUCLEOTIDE SEQUENCE</scope>
</reference>
<evidence type="ECO:0000313" key="1">
    <source>
        <dbReference type="EMBL" id="KKL81108.1"/>
    </source>
</evidence>
<protein>
    <submittedName>
        <fullName evidence="1">Uncharacterized protein</fullName>
    </submittedName>
</protein>
<organism evidence="1">
    <name type="scientific">marine sediment metagenome</name>
    <dbReference type="NCBI Taxonomy" id="412755"/>
    <lineage>
        <taxon>unclassified sequences</taxon>
        <taxon>metagenomes</taxon>
        <taxon>ecological metagenomes</taxon>
    </lineage>
</organism>
<dbReference type="EMBL" id="LAZR01022660">
    <property type="protein sequence ID" value="KKL81108.1"/>
    <property type="molecule type" value="Genomic_DNA"/>
</dbReference>
<comment type="caution">
    <text evidence="1">The sequence shown here is derived from an EMBL/GenBank/DDBJ whole genome shotgun (WGS) entry which is preliminary data.</text>
</comment>
<dbReference type="AlphaFoldDB" id="A0A0F9F490"/>
<accession>A0A0F9F490</accession>
<sequence length="84" mass="9436">MGTPDTIYFKCPNCGNVLSLQIKPGICDALKIETMCECRTIAWQEQIHGCNKSAICPNCKYSITLEAKEGLRLVKYLEPVIKKE</sequence>
<gene>
    <name evidence="1" type="ORF">LCGC14_1998070</name>
</gene>